<evidence type="ECO:0000259" key="11">
    <source>
        <dbReference type="Pfam" id="PF08436"/>
    </source>
</evidence>
<dbReference type="Proteomes" id="UP000002745">
    <property type="component" value="Chromosome"/>
</dbReference>
<dbReference type="SUPFAM" id="SSF69055">
    <property type="entry name" value="1-deoxy-D-xylulose-5-phosphate reductoisomerase, C-terminal domain"/>
    <property type="match status" value="1"/>
</dbReference>
<feature type="binding site" evidence="9">
    <location>
        <position position="127"/>
    </location>
    <ligand>
        <name>NADPH</name>
        <dbReference type="ChEBI" id="CHEBI:57783"/>
    </ligand>
</feature>
<dbReference type="RefSeq" id="WP_015827549.1">
    <property type="nucleotide sequence ID" value="NC_012982.1"/>
</dbReference>
<keyword evidence="3 9" id="KW-0479">Metal-binding</keyword>
<evidence type="ECO:0000313" key="13">
    <source>
        <dbReference type="EMBL" id="ACT59399.1"/>
    </source>
</evidence>
<comment type="catalytic activity">
    <reaction evidence="8">
        <text>2-C-methyl-D-erythritol 4-phosphate + NADP(+) = 1-deoxy-D-xylulose 5-phosphate + NADPH + H(+)</text>
        <dbReference type="Rhea" id="RHEA:13717"/>
        <dbReference type="ChEBI" id="CHEBI:15378"/>
        <dbReference type="ChEBI" id="CHEBI:57783"/>
        <dbReference type="ChEBI" id="CHEBI:57792"/>
        <dbReference type="ChEBI" id="CHEBI:58262"/>
        <dbReference type="ChEBI" id="CHEBI:58349"/>
        <dbReference type="EC" id="1.1.1.267"/>
    </reaction>
    <physiologicalReaction direction="right-to-left" evidence="8">
        <dbReference type="Rhea" id="RHEA:13719"/>
    </physiologicalReaction>
</comment>
<dbReference type="PANTHER" id="PTHR30525">
    <property type="entry name" value="1-DEOXY-D-XYLULOSE 5-PHOSPHATE REDUCTOISOMERASE"/>
    <property type="match status" value="1"/>
</dbReference>
<comment type="pathway">
    <text evidence="1 9">Isoprenoid biosynthesis; isopentenyl diphosphate biosynthesis via DXP pathway; isopentenyl diphosphate from 1-deoxy-D-xylulose 5-phosphate: step 1/6.</text>
</comment>
<feature type="binding site" evidence="9">
    <location>
        <position position="13"/>
    </location>
    <ligand>
        <name>NADPH</name>
        <dbReference type="ChEBI" id="CHEBI:57783"/>
    </ligand>
</feature>
<dbReference type="UniPathway" id="UPA00056">
    <property type="reaction ID" value="UER00092"/>
</dbReference>
<accession>C6XJV4</accession>
<dbReference type="STRING" id="582402.Hbal_1711"/>
<dbReference type="HAMAP" id="MF_00183">
    <property type="entry name" value="DXP_reductoisom"/>
    <property type="match status" value="1"/>
</dbReference>
<comment type="caution">
    <text evidence="9">Lacks conserved residue(s) required for the propagation of feature annotation.</text>
</comment>
<dbReference type="InterPro" id="IPR003821">
    <property type="entry name" value="DXP_reductoisomerase"/>
</dbReference>
<dbReference type="InterPro" id="IPR036291">
    <property type="entry name" value="NAD(P)-bd_dom_sf"/>
</dbReference>
<feature type="binding site" evidence="9">
    <location>
        <position position="154"/>
    </location>
    <ligand>
        <name>1-deoxy-D-xylulose 5-phosphate</name>
        <dbReference type="ChEBI" id="CHEBI:57792"/>
    </ligand>
</feature>
<evidence type="ECO:0000256" key="9">
    <source>
        <dbReference type="HAMAP-Rule" id="MF_00183"/>
    </source>
</evidence>
<keyword evidence="9" id="KW-0460">Magnesium</keyword>
<keyword evidence="14" id="KW-1185">Reference proteome</keyword>
<dbReference type="GO" id="GO:0070402">
    <property type="term" value="F:NADPH binding"/>
    <property type="evidence" value="ECO:0007669"/>
    <property type="project" value="InterPro"/>
</dbReference>
<feature type="domain" description="1-deoxy-D-xylulose 5-phosphate reductoisomerase C-terminal" evidence="11">
    <location>
        <begin position="149"/>
        <end position="230"/>
    </location>
</feature>
<feature type="binding site" evidence="9">
    <location>
        <position position="14"/>
    </location>
    <ligand>
        <name>NADPH</name>
        <dbReference type="ChEBI" id="CHEBI:57783"/>
    </ligand>
</feature>
<dbReference type="HOGENOM" id="CLU_035714_4_0_5"/>
<evidence type="ECO:0000256" key="1">
    <source>
        <dbReference type="ARBA" id="ARBA00005094"/>
    </source>
</evidence>
<keyword evidence="13" id="KW-0413">Isomerase</keyword>
<dbReference type="InterPro" id="IPR013512">
    <property type="entry name" value="DXP_reductoisomerase_N"/>
</dbReference>
<dbReference type="NCBIfam" id="TIGR00243">
    <property type="entry name" value="Dxr"/>
    <property type="match status" value="1"/>
</dbReference>
<dbReference type="Pfam" id="PF02670">
    <property type="entry name" value="DXP_reductoisom"/>
    <property type="match status" value="1"/>
</dbReference>
<protein>
    <recommendedName>
        <fullName evidence="9">1-deoxy-D-xylulose 5-phosphate reductoisomerase</fullName>
        <shortName evidence="9">DXP reductoisomerase</shortName>
        <ecNumber evidence="9">1.1.1.267</ecNumber>
    </recommendedName>
    <alternativeName>
        <fullName evidence="9">1-deoxyxylulose-5-phosphate reductoisomerase</fullName>
    </alternativeName>
    <alternativeName>
        <fullName evidence="9">2-C-methyl-D-erythritol 4-phosphate synthase</fullName>
    </alternativeName>
</protein>
<feature type="binding site" evidence="9">
    <location>
        <position position="16"/>
    </location>
    <ligand>
        <name>NADPH</name>
        <dbReference type="ChEBI" id="CHEBI:57783"/>
    </ligand>
</feature>
<keyword evidence="7 9" id="KW-0414">Isoprene biosynthesis</keyword>
<feature type="binding site" evidence="9">
    <location>
        <position position="218"/>
    </location>
    <ligand>
        <name>1-deoxy-D-xylulose 5-phosphate</name>
        <dbReference type="ChEBI" id="CHEBI:57792"/>
    </ligand>
</feature>
<feature type="binding site" evidence="9">
    <location>
        <position position="200"/>
    </location>
    <ligand>
        <name>1-deoxy-D-xylulose 5-phosphate</name>
        <dbReference type="ChEBI" id="CHEBI:57792"/>
    </ligand>
</feature>
<evidence type="ECO:0000313" key="14">
    <source>
        <dbReference type="Proteomes" id="UP000002745"/>
    </source>
</evidence>
<evidence type="ECO:0000256" key="6">
    <source>
        <dbReference type="ARBA" id="ARBA00023211"/>
    </source>
</evidence>
<dbReference type="SUPFAM" id="SSF51735">
    <property type="entry name" value="NAD(P)-binding Rossmann-fold domains"/>
    <property type="match status" value="1"/>
</dbReference>
<dbReference type="Pfam" id="PF08436">
    <property type="entry name" value="DXP_redisom_C"/>
    <property type="match status" value="1"/>
</dbReference>
<evidence type="ECO:0000256" key="3">
    <source>
        <dbReference type="ARBA" id="ARBA00022723"/>
    </source>
</evidence>
<dbReference type="FunFam" id="3.40.50.720:FF:000045">
    <property type="entry name" value="1-deoxy-D-xylulose 5-phosphate reductoisomerase"/>
    <property type="match status" value="1"/>
</dbReference>
<feature type="binding site" evidence="9">
    <location>
        <position position="206"/>
    </location>
    <ligand>
        <name>NADPH</name>
        <dbReference type="ChEBI" id="CHEBI:57783"/>
    </ligand>
</feature>
<dbReference type="eggNOG" id="COG0743">
    <property type="taxonomic scope" value="Bacteria"/>
</dbReference>
<dbReference type="GO" id="GO:0030604">
    <property type="term" value="F:1-deoxy-D-xylulose-5-phosphate reductoisomerase activity"/>
    <property type="evidence" value="ECO:0007669"/>
    <property type="project" value="UniProtKB-UniRule"/>
</dbReference>
<comment type="function">
    <text evidence="9">Catalyzes the NADPH-dependent rearrangement and reduction of 1-deoxy-D-xylulose-5-phosphate (DXP) to 2-C-methyl-D-erythritol 4-phosphate (MEP).</text>
</comment>
<comment type="cofactor">
    <cofactor evidence="9">
        <name>Mg(2+)</name>
        <dbReference type="ChEBI" id="CHEBI:18420"/>
    </cofactor>
    <cofactor evidence="9">
        <name>Mn(2+)</name>
        <dbReference type="ChEBI" id="CHEBI:29035"/>
    </cofactor>
</comment>
<dbReference type="InterPro" id="IPR013644">
    <property type="entry name" value="DXP_reductoisomerase_C"/>
</dbReference>
<name>C6XJV4_HIRBI</name>
<dbReference type="Pfam" id="PF13288">
    <property type="entry name" value="DXPR_C"/>
    <property type="match status" value="1"/>
</dbReference>
<keyword evidence="6 9" id="KW-0464">Manganese</keyword>
<organism evidence="13 14">
    <name type="scientific">Hirschia baltica (strain ATCC 49814 / DSM 5838 / IFAM 1418)</name>
    <dbReference type="NCBI Taxonomy" id="582402"/>
    <lineage>
        <taxon>Bacteria</taxon>
        <taxon>Pseudomonadati</taxon>
        <taxon>Pseudomonadota</taxon>
        <taxon>Alphaproteobacteria</taxon>
        <taxon>Hyphomonadales</taxon>
        <taxon>Hyphomonadaceae</taxon>
        <taxon>Hirschia</taxon>
    </lineage>
</organism>
<dbReference type="PIRSF" id="PIRSF006205">
    <property type="entry name" value="Dxp_reductismrs"/>
    <property type="match status" value="1"/>
</dbReference>
<feature type="binding site" evidence="9">
    <location>
        <position position="155"/>
    </location>
    <ligand>
        <name>Mn(2+)</name>
        <dbReference type="ChEBI" id="CHEBI:29035"/>
    </ligand>
</feature>
<feature type="binding site" evidence="9">
    <location>
        <position position="222"/>
    </location>
    <ligand>
        <name>1-deoxy-D-xylulose 5-phosphate</name>
        <dbReference type="ChEBI" id="CHEBI:57792"/>
    </ligand>
</feature>
<feature type="domain" description="DXP reductoisomerase C-terminal" evidence="12">
    <location>
        <begin position="262"/>
        <end position="385"/>
    </location>
</feature>
<evidence type="ECO:0000256" key="5">
    <source>
        <dbReference type="ARBA" id="ARBA00023002"/>
    </source>
</evidence>
<evidence type="ECO:0000256" key="8">
    <source>
        <dbReference type="ARBA" id="ARBA00048543"/>
    </source>
</evidence>
<dbReference type="SUPFAM" id="SSF55347">
    <property type="entry name" value="Glyceraldehyde-3-phosphate dehydrogenase-like, C-terminal domain"/>
    <property type="match status" value="1"/>
</dbReference>
<feature type="binding site" evidence="9">
    <location>
        <position position="222"/>
    </location>
    <ligand>
        <name>Mn(2+)</name>
        <dbReference type="ChEBI" id="CHEBI:29035"/>
    </ligand>
</feature>
<dbReference type="GO" id="GO:0016853">
    <property type="term" value="F:isomerase activity"/>
    <property type="evidence" value="ECO:0007669"/>
    <property type="project" value="UniProtKB-KW"/>
</dbReference>
<evidence type="ECO:0000256" key="2">
    <source>
        <dbReference type="ARBA" id="ARBA00006825"/>
    </source>
</evidence>
<feature type="binding site" evidence="9">
    <location>
        <position position="219"/>
    </location>
    <ligand>
        <name>1-deoxy-D-xylulose 5-phosphate</name>
        <dbReference type="ChEBI" id="CHEBI:57792"/>
    </ligand>
</feature>
<dbReference type="EC" id="1.1.1.267" evidence="9"/>
<feature type="binding site" evidence="9">
    <location>
        <position position="153"/>
    </location>
    <ligand>
        <name>Mn(2+)</name>
        <dbReference type="ChEBI" id="CHEBI:29035"/>
    </ligand>
</feature>
<dbReference type="GO" id="GO:0030145">
    <property type="term" value="F:manganese ion binding"/>
    <property type="evidence" value="ECO:0007669"/>
    <property type="project" value="TreeGrafter"/>
</dbReference>
<feature type="binding site" evidence="9">
    <location>
        <position position="213"/>
    </location>
    <ligand>
        <name>1-deoxy-D-xylulose 5-phosphate</name>
        <dbReference type="ChEBI" id="CHEBI:57792"/>
    </ligand>
</feature>
<dbReference type="InterPro" id="IPR036169">
    <property type="entry name" value="DXPR_C_sf"/>
</dbReference>
<dbReference type="Gene3D" id="1.10.1740.10">
    <property type="match status" value="1"/>
</dbReference>
<dbReference type="AlphaFoldDB" id="C6XJV4"/>
<proteinExistence type="inferred from homology"/>
<dbReference type="EMBL" id="CP001678">
    <property type="protein sequence ID" value="ACT59399.1"/>
    <property type="molecule type" value="Genomic_DNA"/>
</dbReference>
<comment type="similarity">
    <text evidence="2 9">Belongs to the DXR family.</text>
</comment>
<dbReference type="KEGG" id="hba:Hbal_1711"/>
<evidence type="ECO:0000259" key="10">
    <source>
        <dbReference type="Pfam" id="PF02670"/>
    </source>
</evidence>
<dbReference type="InterPro" id="IPR026877">
    <property type="entry name" value="DXPR_C"/>
</dbReference>
<dbReference type="GO" id="GO:0051484">
    <property type="term" value="P:isopentenyl diphosphate biosynthetic process, methylerythritol 4-phosphate pathway involved in terpenoid biosynthetic process"/>
    <property type="evidence" value="ECO:0007669"/>
    <property type="project" value="TreeGrafter"/>
</dbReference>
<reference evidence="14" key="1">
    <citation type="journal article" date="2011" name="J. Bacteriol.">
        <title>Genome sequences of eight morphologically diverse alphaproteobacteria.</title>
        <authorList>
            <consortium name="US DOE Joint Genome Institute"/>
            <person name="Brown P.J."/>
            <person name="Kysela D.T."/>
            <person name="Buechlein A."/>
            <person name="Hemmerich C."/>
            <person name="Brun Y.V."/>
        </authorList>
    </citation>
    <scope>NUCLEOTIDE SEQUENCE [LARGE SCALE GENOMIC DNA]</scope>
    <source>
        <strain evidence="14">ATCC 49814 / DSM 5838 / IFAM 1418</strain>
    </source>
</reference>
<feature type="binding site" evidence="9">
    <location>
        <position position="177"/>
    </location>
    <ligand>
        <name>1-deoxy-D-xylulose 5-phosphate</name>
        <dbReference type="ChEBI" id="CHEBI:57792"/>
    </ligand>
</feature>
<keyword evidence="4 9" id="KW-0521">NADP</keyword>
<feature type="binding site" evidence="9">
    <location>
        <position position="155"/>
    </location>
    <ligand>
        <name>1-deoxy-D-xylulose 5-phosphate</name>
        <dbReference type="ChEBI" id="CHEBI:57792"/>
    </ligand>
</feature>
<gene>
    <name evidence="9" type="primary">dxr</name>
    <name evidence="13" type="ordered locus">Hbal_1711</name>
</gene>
<feature type="binding site" evidence="9">
    <location>
        <position position="15"/>
    </location>
    <ligand>
        <name>NADPH</name>
        <dbReference type="ChEBI" id="CHEBI:57783"/>
    </ligand>
</feature>
<evidence type="ECO:0000259" key="12">
    <source>
        <dbReference type="Pfam" id="PF13288"/>
    </source>
</evidence>
<dbReference type="Gene3D" id="3.40.50.720">
    <property type="entry name" value="NAD(P)-binding Rossmann-like Domain"/>
    <property type="match status" value="1"/>
</dbReference>
<evidence type="ECO:0000256" key="4">
    <source>
        <dbReference type="ARBA" id="ARBA00022857"/>
    </source>
</evidence>
<feature type="binding site" evidence="9">
    <location>
        <position position="128"/>
    </location>
    <ligand>
        <name>1-deoxy-D-xylulose 5-phosphate</name>
        <dbReference type="ChEBI" id="CHEBI:57792"/>
    </ligand>
</feature>
<dbReference type="OrthoDB" id="9806546at2"/>
<feature type="domain" description="1-deoxy-D-xylulose 5-phosphate reductoisomerase N-terminal" evidence="10">
    <location>
        <begin position="7"/>
        <end position="135"/>
    </location>
</feature>
<feature type="binding site" evidence="9">
    <location>
        <position position="129"/>
    </location>
    <ligand>
        <name>NADPH</name>
        <dbReference type="ChEBI" id="CHEBI:57783"/>
    </ligand>
</feature>
<sequence length="393" mass="42228">MSEQVKVSLLGATGSIGSSTISILKQNCADMPEFKVVSLTAQNSVQELAKLAIETNAEFAAIGNENKYQELKDLLAGTGIECASGETGLVDAAARQCDTLVSAITGAAALRPTLEGIKQGAKIALANKESIVCAGVLFLSEAKKYNATLLPVDSEHNAIFQVLDNHKRVEKLILTASGGPFRTSTIDEMREATPEQAISHPNWSMGAKISVDSATMMNKSLELIEASYLFNTPEEKIDVLIHPQSIVHSLVSYDDGSVLAQLGMPDMRTPISYALAWPNRMPVPGLERLDLGRIGSLSFETPDDARFPAVSLARKALTLGAWAPNVINAVNEIAVDAFLNNVIGFMDITRTTEKLLDRFASDEFGAMTDPNSFDDVFELDGLARKLALEAIKA</sequence>
<dbReference type="PANTHER" id="PTHR30525:SF0">
    <property type="entry name" value="1-DEOXY-D-XYLULOSE 5-PHOSPHATE REDUCTOISOMERASE, CHLOROPLASTIC"/>
    <property type="match status" value="1"/>
</dbReference>
<evidence type="ECO:0000256" key="7">
    <source>
        <dbReference type="ARBA" id="ARBA00023229"/>
    </source>
</evidence>
<keyword evidence="5 9" id="KW-0560">Oxidoreductase</keyword>